<dbReference type="Gene3D" id="2.60.120.260">
    <property type="entry name" value="Galactose-binding domain-like"/>
    <property type="match status" value="1"/>
</dbReference>
<dbReference type="Gene3D" id="3.30.565.10">
    <property type="entry name" value="Histidine kinase-like ATPase, C-terminal domain"/>
    <property type="match status" value="1"/>
</dbReference>
<dbReference type="InterPro" id="IPR005467">
    <property type="entry name" value="His_kinase_dom"/>
</dbReference>
<dbReference type="SUPFAM" id="SSF55874">
    <property type="entry name" value="ATPase domain of HSP90 chaperone/DNA topoisomerase II/histidine kinase"/>
    <property type="match status" value="1"/>
</dbReference>
<dbReference type="EC" id="2.7.13.3" evidence="2"/>
<dbReference type="InterPro" id="IPR036097">
    <property type="entry name" value="HisK_dim/P_sf"/>
</dbReference>
<protein>
    <recommendedName>
        <fullName evidence="2">histidine kinase</fullName>
        <ecNumber evidence="2">2.7.13.3</ecNumber>
    </recommendedName>
</protein>
<evidence type="ECO:0000256" key="9">
    <source>
        <dbReference type="SAM" id="SignalP"/>
    </source>
</evidence>
<keyword evidence="7" id="KW-0175">Coiled coil</keyword>
<dbReference type="PRINTS" id="PR00344">
    <property type="entry name" value="BCTRLSENSOR"/>
</dbReference>
<evidence type="ECO:0000313" key="12">
    <source>
        <dbReference type="Proteomes" id="UP000321533"/>
    </source>
</evidence>
<dbReference type="PANTHER" id="PTHR45453">
    <property type="entry name" value="PHOSPHATE REGULON SENSOR PROTEIN PHOR"/>
    <property type="match status" value="1"/>
</dbReference>
<dbReference type="Gene3D" id="1.10.287.130">
    <property type="match status" value="1"/>
</dbReference>
<feature type="transmembrane region" description="Helical" evidence="8">
    <location>
        <begin position="351"/>
        <end position="373"/>
    </location>
</feature>
<dbReference type="Proteomes" id="UP000321533">
    <property type="component" value="Chromosome"/>
</dbReference>
<evidence type="ECO:0000256" key="3">
    <source>
        <dbReference type="ARBA" id="ARBA00022553"/>
    </source>
</evidence>
<dbReference type="Pfam" id="PF00512">
    <property type="entry name" value="HisKA"/>
    <property type="match status" value="1"/>
</dbReference>
<accession>A0A5B8V6I5</accession>
<dbReference type="SUPFAM" id="SSF47384">
    <property type="entry name" value="Homodimeric domain of signal transducing histidine kinase"/>
    <property type="match status" value="1"/>
</dbReference>
<dbReference type="RefSeq" id="WP_147188619.1">
    <property type="nucleotide sequence ID" value="NZ_CP042435.1"/>
</dbReference>
<dbReference type="Pfam" id="PF02518">
    <property type="entry name" value="HATPase_c"/>
    <property type="match status" value="1"/>
</dbReference>
<feature type="signal peptide" evidence="9">
    <location>
        <begin position="1"/>
        <end position="20"/>
    </location>
</feature>
<feature type="chain" id="PRO_5022786222" description="histidine kinase" evidence="9">
    <location>
        <begin position="21"/>
        <end position="663"/>
    </location>
</feature>
<evidence type="ECO:0000256" key="1">
    <source>
        <dbReference type="ARBA" id="ARBA00000085"/>
    </source>
</evidence>
<dbReference type="KEGG" id="pgin:FRZ67_05690"/>
<feature type="transmembrane region" description="Helical" evidence="8">
    <location>
        <begin position="268"/>
        <end position="286"/>
    </location>
</feature>
<dbReference type="CDD" id="cd00082">
    <property type="entry name" value="HisKA"/>
    <property type="match status" value="1"/>
</dbReference>
<dbReference type="AlphaFoldDB" id="A0A5B8V6I5"/>
<dbReference type="GO" id="GO:0016036">
    <property type="term" value="P:cellular response to phosphate starvation"/>
    <property type="evidence" value="ECO:0007669"/>
    <property type="project" value="TreeGrafter"/>
</dbReference>
<keyword evidence="3" id="KW-0597">Phosphoprotein</keyword>
<sequence length="663" mass="75992">MKKLRPGVAIFLFISLAANARNSPDIQKGVLDLSVYNWQKDGLAELTGDWEFYWNKFYPPSFFSDSTAHYSKNYKYVPSLWNDAVPGNTEFKPAFGFATYRVVVKCPESKEQLALKFFTVESAYRLFVNGKEILNVGNADTTARETIGDLRPLIVKVEPKNNTLDIVVQVANFNNRVGGLWDVVRLGPQEQIEAKFTSNILLESFIAGCFFLAGIYYLILYFSFRKRYTLLYFSLLCFIIFIRSLVIGEIPLYHITSWDWHVARRLEFISLYLSVPVMCLFSYFLFPEDFSKRALYITLPVCGIFILLSLIGSYYYYTYVVRYYQLIILLTAFYGLFVYIKAAIRKRPGSILFLTGFCIFLVTIINDLLYVNLIIHTVPLFYAGLAIFIIMLSILLSKQFSDTFSQLQVANKRLLLTNEELGIMNKEIENKHKELKKINTEMDAFVNRTSHDLRSPLTSILGINTLAKEETNKDIVNKYLGMQEKTLIRMDSLISDIIDFSKNKRLNLELKEIDFTVAVSHSLDDHAFLNNAQKVTKQVDIKQYEKFVSDPRRVNIILNNLVSNAIKYADFTKEKPEININILVADNMATIEVADNGIGIEEQHLDKIFTLFYRVTNSSTGSGLGLYIIKETVEKLGGYVIINSKKEDGTSIKVMLPNIGYKL</sequence>
<dbReference type="PANTHER" id="PTHR45453:SF1">
    <property type="entry name" value="PHOSPHATE REGULON SENSOR PROTEIN PHOR"/>
    <property type="match status" value="1"/>
</dbReference>
<evidence type="ECO:0000256" key="6">
    <source>
        <dbReference type="ARBA" id="ARBA00023012"/>
    </source>
</evidence>
<feature type="transmembrane region" description="Helical" evidence="8">
    <location>
        <begin position="200"/>
        <end position="222"/>
    </location>
</feature>
<dbReference type="SMART" id="SM00388">
    <property type="entry name" value="HisKA"/>
    <property type="match status" value="1"/>
</dbReference>
<proteinExistence type="predicted"/>
<dbReference type="GO" id="GO:0000155">
    <property type="term" value="F:phosphorelay sensor kinase activity"/>
    <property type="evidence" value="ECO:0007669"/>
    <property type="project" value="InterPro"/>
</dbReference>
<feature type="coiled-coil region" evidence="7">
    <location>
        <begin position="418"/>
        <end position="448"/>
    </location>
</feature>
<keyword evidence="6" id="KW-0902">Two-component regulatory system</keyword>
<evidence type="ECO:0000313" key="11">
    <source>
        <dbReference type="EMBL" id="QEC66819.1"/>
    </source>
</evidence>
<feature type="transmembrane region" description="Helical" evidence="8">
    <location>
        <begin position="295"/>
        <end position="317"/>
    </location>
</feature>
<evidence type="ECO:0000256" key="7">
    <source>
        <dbReference type="SAM" id="Coils"/>
    </source>
</evidence>
<gene>
    <name evidence="11" type="ORF">FRZ67_05690</name>
</gene>
<organism evidence="11 12">
    <name type="scientific">Panacibacter ginsenosidivorans</name>
    <dbReference type="NCBI Taxonomy" id="1813871"/>
    <lineage>
        <taxon>Bacteria</taxon>
        <taxon>Pseudomonadati</taxon>
        <taxon>Bacteroidota</taxon>
        <taxon>Chitinophagia</taxon>
        <taxon>Chitinophagales</taxon>
        <taxon>Chitinophagaceae</taxon>
        <taxon>Panacibacter</taxon>
    </lineage>
</organism>
<dbReference type="OrthoDB" id="9811889at2"/>
<dbReference type="Pfam" id="PF07695">
    <property type="entry name" value="7TMR-DISM_7TM"/>
    <property type="match status" value="1"/>
</dbReference>
<feature type="domain" description="Histidine kinase" evidence="10">
    <location>
        <begin position="448"/>
        <end position="660"/>
    </location>
</feature>
<keyword evidence="8" id="KW-0472">Membrane</keyword>
<evidence type="ECO:0000256" key="4">
    <source>
        <dbReference type="ARBA" id="ARBA00022679"/>
    </source>
</evidence>
<dbReference type="InterPro" id="IPR036890">
    <property type="entry name" value="HATPase_C_sf"/>
</dbReference>
<reference evidence="11 12" key="1">
    <citation type="journal article" date="2016" name="Int. J. Syst. Evol. Microbiol.">
        <title>Panacibacter ginsenosidivorans gen. nov., sp. nov., with ginsenoside converting activity isolated from soil of a ginseng field.</title>
        <authorList>
            <person name="Siddiqi M.Z."/>
            <person name="Muhammad Shafi S."/>
            <person name="Choi K.D."/>
            <person name="Im W.T."/>
        </authorList>
    </citation>
    <scope>NUCLEOTIDE SEQUENCE [LARGE SCALE GENOMIC DNA]</scope>
    <source>
        <strain evidence="11 12">Gsoil1550</strain>
    </source>
</reference>
<keyword evidence="5" id="KW-0418">Kinase</keyword>
<dbReference type="InterPro" id="IPR050351">
    <property type="entry name" value="BphY/WalK/GraS-like"/>
</dbReference>
<dbReference type="SUPFAM" id="SSF49785">
    <property type="entry name" value="Galactose-binding domain-like"/>
    <property type="match status" value="1"/>
</dbReference>
<dbReference type="GO" id="GO:0005886">
    <property type="term" value="C:plasma membrane"/>
    <property type="evidence" value="ECO:0007669"/>
    <property type="project" value="TreeGrafter"/>
</dbReference>
<dbReference type="InterPro" id="IPR003661">
    <property type="entry name" value="HisK_dim/P_dom"/>
</dbReference>
<keyword evidence="8" id="KW-1133">Transmembrane helix</keyword>
<keyword evidence="8" id="KW-0812">Transmembrane</keyword>
<dbReference type="InterPro" id="IPR008979">
    <property type="entry name" value="Galactose-bd-like_sf"/>
</dbReference>
<feature type="transmembrane region" description="Helical" evidence="8">
    <location>
        <begin position="379"/>
        <end position="397"/>
    </location>
</feature>
<dbReference type="InterPro" id="IPR003594">
    <property type="entry name" value="HATPase_dom"/>
</dbReference>
<dbReference type="InterPro" id="IPR004358">
    <property type="entry name" value="Sig_transdc_His_kin-like_C"/>
</dbReference>
<dbReference type="CDD" id="cd00075">
    <property type="entry name" value="HATPase"/>
    <property type="match status" value="1"/>
</dbReference>
<evidence type="ECO:0000256" key="8">
    <source>
        <dbReference type="SAM" id="Phobius"/>
    </source>
</evidence>
<dbReference type="GO" id="GO:0004721">
    <property type="term" value="F:phosphoprotein phosphatase activity"/>
    <property type="evidence" value="ECO:0007669"/>
    <property type="project" value="TreeGrafter"/>
</dbReference>
<feature type="transmembrane region" description="Helical" evidence="8">
    <location>
        <begin position="323"/>
        <end position="344"/>
    </location>
</feature>
<dbReference type="InterPro" id="IPR011623">
    <property type="entry name" value="7TMR_DISM_rcpt_extracell_dom1"/>
</dbReference>
<evidence type="ECO:0000259" key="10">
    <source>
        <dbReference type="PROSITE" id="PS50109"/>
    </source>
</evidence>
<name>A0A5B8V6I5_9BACT</name>
<evidence type="ECO:0000256" key="5">
    <source>
        <dbReference type="ARBA" id="ARBA00022777"/>
    </source>
</evidence>
<dbReference type="SMART" id="SM00387">
    <property type="entry name" value="HATPase_c"/>
    <property type="match status" value="1"/>
</dbReference>
<keyword evidence="4" id="KW-0808">Transferase</keyword>
<dbReference type="PROSITE" id="PS50109">
    <property type="entry name" value="HIS_KIN"/>
    <property type="match status" value="1"/>
</dbReference>
<keyword evidence="12" id="KW-1185">Reference proteome</keyword>
<keyword evidence="9" id="KW-0732">Signal</keyword>
<dbReference type="EMBL" id="CP042435">
    <property type="protein sequence ID" value="QEC66819.1"/>
    <property type="molecule type" value="Genomic_DNA"/>
</dbReference>
<evidence type="ECO:0000256" key="2">
    <source>
        <dbReference type="ARBA" id="ARBA00012438"/>
    </source>
</evidence>
<comment type="catalytic activity">
    <reaction evidence="1">
        <text>ATP + protein L-histidine = ADP + protein N-phospho-L-histidine.</text>
        <dbReference type="EC" id="2.7.13.3"/>
    </reaction>
</comment>
<feature type="transmembrane region" description="Helical" evidence="8">
    <location>
        <begin position="229"/>
        <end position="248"/>
    </location>
</feature>